<dbReference type="EMBL" id="SJPG01000001">
    <property type="protein sequence ID" value="TWT59880.1"/>
    <property type="molecule type" value="Genomic_DNA"/>
</dbReference>
<gene>
    <name evidence="2" type="ORF">Pan54_05910</name>
</gene>
<protein>
    <submittedName>
        <fullName evidence="2">Uncharacterized protein</fullName>
    </submittedName>
</protein>
<dbReference type="AlphaFoldDB" id="A0A5C5XA79"/>
<feature type="region of interest" description="Disordered" evidence="1">
    <location>
        <begin position="1"/>
        <end position="24"/>
    </location>
</feature>
<keyword evidence="3" id="KW-1185">Reference proteome</keyword>
<evidence type="ECO:0000256" key="1">
    <source>
        <dbReference type="SAM" id="MobiDB-lite"/>
    </source>
</evidence>
<organism evidence="2 3">
    <name type="scientific">Rubinisphaera italica</name>
    <dbReference type="NCBI Taxonomy" id="2527969"/>
    <lineage>
        <taxon>Bacteria</taxon>
        <taxon>Pseudomonadati</taxon>
        <taxon>Planctomycetota</taxon>
        <taxon>Planctomycetia</taxon>
        <taxon>Planctomycetales</taxon>
        <taxon>Planctomycetaceae</taxon>
        <taxon>Rubinisphaera</taxon>
    </lineage>
</organism>
<dbReference type="Proteomes" id="UP000316095">
    <property type="component" value="Unassembled WGS sequence"/>
</dbReference>
<feature type="compositionally biased region" description="Polar residues" evidence="1">
    <location>
        <begin position="13"/>
        <end position="24"/>
    </location>
</feature>
<accession>A0A5C5XA79</accession>
<reference evidence="2 3" key="1">
    <citation type="submission" date="2019-02" db="EMBL/GenBank/DDBJ databases">
        <title>Deep-cultivation of Planctomycetes and their phenomic and genomic characterization uncovers novel biology.</title>
        <authorList>
            <person name="Wiegand S."/>
            <person name="Jogler M."/>
            <person name="Boedeker C."/>
            <person name="Pinto D."/>
            <person name="Vollmers J."/>
            <person name="Rivas-Marin E."/>
            <person name="Kohn T."/>
            <person name="Peeters S.H."/>
            <person name="Heuer A."/>
            <person name="Rast P."/>
            <person name="Oberbeckmann S."/>
            <person name="Bunk B."/>
            <person name="Jeske O."/>
            <person name="Meyerdierks A."/>
            <person name="Storesund J.E."/>
            <person name="Kallscheuer N."/>
            <person name="Luecker S."/>
            <person name="Lage O.M."/>
            <person name="Pohl T."/>
            <person name="Merkel B.J."/>
            <person name="Hornburger P."/>
            <person name="Mueller R.-W."/>
            <person name="Bruemmer F."/>
            <person name="Labrenz M."/>
            <person name="Spormann A.M."/>
            <person name="Op Den Camp H."/>
            <person name="Overmann J."/>
            <person name="Amann R."/>
            <person name="Jetten M.S.M."/>
            <person name="Mascher T."/>
            <person name="Medema M.H."/>
            <person name="Devos D.P."/>
            <person name="Kaster A.-K."/>
            <person name="Ovreas L."/>
            <person name="Rohde M."/>
            <person name="Galperin M.Y."/>
            <person name="Jogler C."/>
        </authorList>
    </citation>
    <scope>NUCLEOTIDE SEQUENCE [LARGE SCALE GENOMIC DNA]</scope>
    <source>
        <strain evidence="2 3">Pan54</strain>
    </source>
</reference>
<evidence type="ECO:0000313" key="3">
    <source>
        <dbReference type="Proteomes" id="UP000316095"/>
    </source>
</evidence>
<sequence>MSMRLQKPFENGLNGNSQDEGQSGLQYPRPSFCSGTCYPGTYSPITRLMKTVNGLTSPNQSFENLHSRRGVYYGFTSQKSLFWIFQAHNLQLLHGVIFQVDCQDAMVICVSDIQGIVSDREASWFGELWSFTEGISCSTRAE</sequence>
<comment type="caution">
    <text evidence="2">The sequence shown here is derived from an EMBL/GenBank/DDBJ whole genome shotgun (WGS) entry which is preliminary data.</text>
</comment>
<name>A0A5C5XA79_9PLAN</name>
<proteinExistence type="predicted"/>
<evidence type="ECO:0000313" key="2">
    <source>
        <dbReference type="EMBL" id="TWT59880.1"/>
    </source>
</evidence>